<keyword evidence="3" id="KW-0378">Hydrolase</keyword>
<dbReference type="Proteomes" id="UP000279959">
    <property type="component" value="Chromosome"/>
</dbReference>
<protein>
    <submittedName>
        <fullName evidence="3">Amidohydrolase</fullName>
    </submittedName>
</protein>
<organism evidence="3 4">
    <name type="scientific">Sphingobium amiense</name>
    <dbReference type="NCBI Taxonomy" id="135719"/>
    <lineage>
        <taxon>Bacteria</taxon>
        <taxon>Pseudomonadati</taxon>
        <taxon>Pseudomonadota</taxon>
        <taxon>Alphaproteobacteria</taxon>
        <taxon>Sphingomonadales</taxon>
        <taxon>Sphingomonadaceae</taxon>
        <taxon>Sphingobium</taxon>
    </lineage>
</organism>
<dbReference type="GO" id="GO:0071713">
    <property type="term" value="F:para-aminobenzoyl-glutamate hydrolase activity"/>
    <property type="evidence" value="ECO:0007669"/>
    <property type="project" value="TreeGrafter"/>
</dbReference>
<dbReference type="InterPro" id="IPR052030">
    <property type="entry name" value="Peptidase_M20/M20A_hydrolases"/>
</dbReference>
<keyword evidence="2" id="KW-0732">Signal</keyword>
<dbReference type="GO" id="GO:0046657">
    <property type="term" value="P:folic acid catabolic process"/>
    <property type="evidence" value="ECO:0007669"/>
    <property type="project" value="TreeGrafter"/>
</dbReference>
<evidence type="ECO:0000256" key="1">
    <source>
        <dbReference type="SAM" id="MobiDB-lite"/>
    </source>
</evidence>
<dbReference type="PANTHER" id="PTHR30575">
    <property type="entry name" value="PEPTIDASE M20"/>
    <property type="match status" value="1"/>
</dbReference>
<name>A0A494W7S3_9SPHN</name>
<dbReference type="SUPFAM" id="SSF53187">
    <property type="entry name" value="Zn-dependent exopeptidases"/>
    <property type="match status" value="1"/>
</dbReference>
<evidence type="ECO:0000313" key="3">
    <source>
        <dbReference type="EMBL" id="BBD99198.1"/>
    </source>
</evidence>
<dbReference type="Gene3D" id="3.40.630.10">
    <property type="entry name" value="Zn peptidases"/>
    <property type="match status" value="1"/>
</dbReference>
<sequence>MPLLIASALAAASATAPAAPLDEGDVAAITESVDRSARRLTALARDIWTYAKPRFQETRSAARIQADLEVAGFRIEAGVAKLLTAFIASAGTGGPVIALIAEYDALPGLSQSAAASRQAVPGHVCGRNHGRQGIGADCRGPVPQHRQPGGSACRV</sequence>
<keyword evidence="4" id="KW-1185">Reference proteome</keyword>
<dbReference type="KEGG" id="sami:SAMIE_1026990"/>
<dbReference type="PANTHER" id="PTHR30575:SF0">
    <property type="entry name" value="XAA-ARG DIPEPTIDASE"/>
    <property type="match status" value="1"/>
</dbReference>
<accession>A0A494W7S3</accession>
<evidence type="ECO:0000313" key="4">
    <source>
        <dbReference type="Proteomes" id="UP000279959"/>
    </source>
</evidence>
<feature type="region of interest" description="Disordered" evidence="1">
    <location>
        <begin position="133"/>
        <end position="155"/>
    </location>
</feature>
<feature type="chain" id="PRO_5019745111" evidence="2">
    <location>
        <begin position="19"/>
        <end position="155"/>
    </location>
</feature>
<dbReference type="RefSeq" id="WP_066701935.1">
    <property type="nucleotide sequence ID" value="NZ_AP018664.1"/>
</dbReference>
<reference evidence="3 4" key="1">
    <citation type="submission" date="2018-05" db="EMBL/GenBank/DDBJ databases">
        <title>Complete Genome Sequence of the Nonylphenol-Degrading Bacterium Sphingobium amiense DSM 16289T.</title>
        <authorList>
            <person name="Ootsuka M."/>
            <person name="Nishizawa T."/>
            <person name="Ohta H."/>
        </authorList>
    </citation>
    <scope>NUCLEOTIDE SEQUENCE [LARGE SCALE GENOMIC DNA]</scope>
    <source>
        <strain evidence="3 4">DSM 16289</strain>
    </source>
</reference>
<feature type="signal peptide" evidence="2">
    <location>
        <begin position="1"/>
        <end position="18"/>
    </location>
</feature>
<gene>
    <name evidence="3" type="ORF">SAMIE_1026990</name>
</gene>
<dbReference type="AlphaFoldDB" id="A0A494W7S3"/>
<dbReference type="GO" id="GO:0005737">
    <property type="term" value="C:cytoplasm"/>
    <property type="evidence" value="ECO:0007669"/>
    <property type="project" value="TreeGrafter"/>
</dbReference>
<evidence type="ECO:0000256" key="2">
    <source>
        <dbReference type="SAM" id="SignalP"/>
    </source>
</evidence>
<dbReference type="GO" id="GO:0016805">
    <property type="term" value="F:dipeptidase activity"/>
    <property type="evidence" value="ECO:0007669"/>
    <property type="project" value="TreeGrafter"/>
</dbReference>
<dbReference type="EMBL" id="AP018664">
    <property type="protein sequence ID" value="BBD99198.1"/>
    <property type="molecule type" value="Genomic_DNA"/>
</dbReference>
<proteinExistence type="predicted"/>